<protein>
    <submittedName>
        <fullName evidence="1">Uncharacterized protein</fullName>
    </submittedName>
</protein>
<proteinExistence type="predicted"/>
<name>A0AAV4T214_9ARAC</name>
<sequence>MSLWLARWTSDLGEINSKSESSCISCVPFFFFFSRIFPSYRFIMIIICNDSELIDSNFPLKTKPSSGCVSFGGRTVQTPQFPPLKLFSEIAVTDQHWCTE</sequence>
<comment type="caution">
    <text evidence="1">The sequence shown here is derived from an EMBL/GenBank/DDBJ whole genome shotgun (WGS) entry which is preliminary data.</text>
</comment>
<evidence type="ECO:0000313" key="1">
    <source>
        <dbReference type="EMBL" id="GIY39296.1"/>
    </source>
</evidence>
<gene>
    <name evidence="1" type="ORF">CDAR_402181</name>
</gene>
<organism evidence="1 2">
    <name type="scientific">Caerostris darwini</name>
    <dbReference type="NCBI Taxonomy" id="1538125"/>
    <lineage>
        <taxon>Eukaryota</taxon>
        <taxon>Metazoa</taxon>
        <taxon>Ecdysozoa</taxon>
        <taxon>Arthropoda</taxon>
        <taxon>Chelicerata</taxon>
        <taxon>Arachnida</taxon>
        <taxon>Araneae</taxon>
        <taxon>Araneomorphae</taxon>
        <taxon>Entelegynae</taxon>
        <taxon>Araneoidea</taxon>
        <taxon>Araneidae</taxon>
        <taxon>Caerostris</taxon>
    </lineage>
</organism>
<evidence type="ECO:0000313" key="2">
    <source>
        <dbReference type="Proteomes" id="UP001054837"/>
    </source>
</evidence>
<reference evidence="1 2" key="1">
    <citation type="submission" date="2021-06" db="EMBL/GenBank/DDBJ databases">
        <title>Caerostris darwini draft genome.</title>
        <authorList>
            <person name="Kono N."/>
            <person name="Arakawa K."/>
        </authorList>
    </citation>
    <scope>NUCLEOTIDE SEQUENCE [LARGE SCALE GENOMIC DNA]</scope>
</reference>
<dbReference type="AlphaFoldDB" id="A0AAV4T214"/>
<dbReference type="EMBL" id="BPLQ01008779">
    <property type="protein sequence ID" value="GIY39296.1"/>
    <property type="molecule type" value="Genomic_DNA"/>
</dbReference>
<accession>A0AAV4T214</accession>
<dbReference type="Proteomes" id="UP001054837">
    <property type="component" value="Unassembled WGS sequence"/>
</dbReference>
<keyword evidence="2" id="KW-1185">Reference proteome</keyword>